<keyword evidence="1" id="KW-0812">Transmembrane</keyword>
<dbReference type="Gene3D" id="1.20.1280.50">
    <property type="match status" value="1"/>
</dbReference>
<organism evidence="3 4">
    <name type="scientific">Digitaria exilis</name>
    <dbReference type="NCBI Taxonomy" id="1010633"/>
    <lineage>
        <taxon>Eukaryota</taxon>
        <taxon>Viridiplantae</taxon>
        <taxon>Streptophyta</taxon>
        <taxon>Embryophyta</taxon>
        <taxon>Tracheophyta</taxon>
        <taxon>Spermatophyta</taxon>
        <taxon>Magnoliopsida</taxon>
        <taxon>Liliopsida</taxon>
        <taxon>Poales</taxon>
        <taxon>Poaceae</taxon>
        <taxon>PACMAD clade</taxon>
        <taxon>Panicoideae</taxon>
        <taxon>Panicodae</taxon>
        <taxon>Paniceae</taxon>
        <taxon>Anthephorinae</taxon>
        <taxon>Digitaria</taxon>
    </lineage>
</organism>
<dbReference type="SUPFAM" id="SSF81383">
    <property type="entry name" value="F-box domain"/>
    <property type="match status" value="1"/>
</dbReference>
<keyword evidence="1" id="KW-0472">Membrane</keyword>
<gene>
    <name evidence="3" type="ORF">HU200_056864</name>
</gene>
<keyword evidence="4" id="KW-1185">Reference proteome</keyword>
<dbReference type="PROSITE" id="PS50181">
    <property type="entry name" value="FBOX"/>
    <property type="match status" value="1"/>
</dbReference>
<evidence type="ECO:0000256" key="1">
    <source>
        <dbReference type="SAM" id="Phobius"/>
    </source>
</evidence>
<dbReference type="EMBL" id="JACEFO010002392">
    <property type="protein sequence ID" value="KAF8661902.1"/>
    <property type="molecule type" value="Genomic_DNA"/>
</dbReference>
<proteinExistence type="predicted"/>
<dbReference type="Proteomes" id="UP000636709">
    <property type="component" value="Unassembled WGS sequence"/>
</dbReference>
<evidence type="ECO:0000313" key="4">
    <source>
        <dbReference type="Proteomes" id="UP000636709"/>
    </source>
</evidence>
<dbReference type="PANTHER" id="PTHR31482">
    <property type="entry name" value="ESTS AU081301(E20138)"/>
    <property type="match status" value="1"/>
</dbReference>
<reference evidence="3" key="1">
    <citation type="submission" date="2020-07" db="EMBL/GenBank/DDBJ databases">
        <title>Genome sequence and genetic diversity analysis of an under-domesticated orphan crop, white fonio (Digitaria exilis).</title>
        <authorList>
            <person name="Bennetzen J.L."/>
            <person name="Chen S."/>
            <person name="Ma X."/>
            <person name="Wang X."/>
            <person name="Yssel A.E.J."/>
            <person name="Chaluvadi S.R."/>
            <person name="Johnson M."/>
            <person name="Gangashetty P."/>
            <person name="Hamidou F."/>
            <person name="Sanogo M.D."/>
            <person name="Zwaenepoel A."/>
            <person name="Wallace J."/>
            <person name="Van De Peer Y."/>
            <person name="Van Deynze A."/>
        </authorList>
    </citation>
    <scope>NUCLEOTIDE SEQUENCE</scope>
    <source>
        <tissue evidence="3">Leaves</tissue>
    </source>
</reference>
<dbReference type="SMART" id="SM00256">
    <property type="entry name" value="FBOX"/>
    <property type="match status" value="1"/>
</dbReference>
<feature type="transmembrane region" description="Helical" evidence="1">
    <location>
        <begin position="27"/>
        <end position="49"/>
    </location>
</feature>
<dbReference type="InterPro" id="IPR001810">
    <property type="entry name" value="F-box_dom"/>
</dbReference>
<dbReference type="PANTHER" id="PTHR31482:SF18">
    <property type="entry name" value="ESTS AU081301(E20138)"/>
    <property type="match status" value="1"/>
</dbReference>
<keyword evidence="1" id="KW-1133">Transmembrane helix</keyword>
<accession>A0A835ACJ3</accession>
<dbReference type="InterPro" id="IPR036047">
    <property type="entry name" value="F-box-like_dom_sf"/>
</dbReference>
<comment type="caution">
    <text evidence="3">The sequence shown here is derived from an EMBL/GenBank/DDBJ whole genome shotgun (WGS) entry which is preliminary data.</text>
</comment>
<evidence type="ECO:0000313" key="3">
    <source>
        <dbReference type="EMBL" id="KAF8661902.1"/>
    </source>
</evidence>
<dbReference type="Pfam" id="PF12937">
    <property type="entry name" value="F-box-like"/>
    <property type="match status" value="1"/>
</dbReference>
<dbReference type="OrthoDB" id="512036at2759"/>
<evidence type="ECO:0000259" key="2">
    <source>
        <dbReference type="PROSITE" id="PS50181"/>
    </source>
</evidence>
<feature type="domain" description="F-box" evidence="2">
    <location>
        <begin position="89"/>
        <end position="135"/>
    </location>
</feature>
<sequence length="405" mass="45782">MLALLAAFVVVCLLFLSKPCARDMRLFLATLFQQFALSLLGFLAGLRLLGGVAAASAASETMPLMPSFKRKRAAATVENVEEATAAATEPSVLDLPELAIDCILERLPPAELRSMGAVCRSMRERCRGDHLWKRHMSEKWGRVLGRAARDEWRAHLASASESGGASSVSAGGSKRRRWLAALSCVCPVVSWMRPRPDSGKSSGPALDDSIMSWYLSMESGKFWFPAQVYNREHGHVGFMMSCYDAELSYDYHTDSFRARYPPHGRRTVVLEDGVQWDRIRAPPVDTLAHDLHASDCLHELRPGDHIEIQWRRNKEFPYGWWYGAVGHLESCDGNEHFCRCHLSDTVLLEFNQYTPGSRWRQALVNRKDHREEGNEGDGFYGGIRKLRSKDDISKWRQLWPTDILE</sequence>
<protein>
    <recommendedName>
        <fullName evidence="2">F-box domain-containing protein</fullName>
    </recommendedName>
</protein>
<dbReference type="AlphaFoldDB" id="A0A835ACJ3"/>
<name>A0A835ACJ3_9POAL</name>